<dbReference type="InterPro" id="IPR052934">
    <property type="entry name" value="Methyl-DNA_Rec/Restrict_Enz"/>
</dbReference>
<dbReference type="GO" id="GO:0005524">
    <property type="term" value="F:ATP binding"/>
    <property type="evidence" value="ECO:0007669"/>
    <property type="project" value="InterPro"/>
</dbReference>
<feature type="domain" description="ATPase dynein-related AAA" evidence="1">
    <location>
        <begin position="321"/>
        <end position="399"/>
    </location>
</feature>
<dbReference type="EMBL" id="AANHTE010000008">
    <property type="protein sequence ID" value="EDO8430045.1"/>
    <property type="molecule type" value="Genomic_DNA"/>
</dbReference>
<proteinExistence type="predicted"/>
<name>A0A6C7Y3P6_CAMJU</name>
<dbReference type="PANTHER" id="PTHR37291:SF1">
    <property type="entry name" value="TYPE IV METHYL-DIRECTED RESTRICTION ENZYME ECOKMCRB SUBUNIT"/>
    <property type="match status" value="1"/>
</dbReference>
<dbReference type="SUPFAM" id="SSF52540">
    <property type="entry name" value="P-loop containing nucleoside triphosphate hydrolases"/>
    <property type="match status" value="1"/>
</dbReference>
<evidence type="ECO:0000313" key="2">
    <source>
        <dbReference type="EMBL" id="EDO8430045.1"/>
    </source>
</evidence>
<dbReference type="InterPro" id="IPR011704">
    <property type="entry name" value="ATPase_dyneun-rel_AAA"/>
</dbReference>
<dbReference type="Gene3D" id="3.40.50.300">
    <property type="entry name" value="P-loop containing nucleotide triphosphate hydrolases"/>
    <property type="match status" value="1"/>
</dbReference>
<gene>
    <name evidence="2" type="ORF">GTV39_07110</name>
</gene>
<dbReference type="PANTHER" id="PTHR37291">
    <property type="entry name" value="5-METHYLCYTOSINE-SPECIFIC RESTRICTION ENZYME B"/>
    <property type="match status" value="1"/>
</dbReference>
<dbReference type="AlphaFoldDB" id="A0A6C7Y3P6"/>
<dbReference type="Pfam" id="PF07728">
    <property type="entry name" value="AAA_5"/>
    <property type="match status" value="1"/>
</dbReference>
<organism evidence="2">
    <name type="scientific">Campylobacter jejuni</name>
    <dbReference type="NCBI Taxonomy" id="197"/>
    <lineage>
        <taxon>Bacteria</taxon>
        <taxon>Pseudomonadati</taxon>
        <taxon>Campylobacterota</taxon>
        <taxon>Epsilonproteobacteria</taxon>
        <taxon>Campylobacterales</taxon>
        <taxon>Campylobacteraceae</taxon>
        <taxon>Campylobacter</taxon>
    </lineage>
</organism>
<accession>A0A6C7Y3P6</accession>
<dbReference type="InterPro" id="IPR027417">
    <property type="entry name" value="P-loop_NTPase"/>
</dbReference>
<sequence>MLENKCDWKISKADQNGNVYYYFPKDEDEFKEAVVKNGGMSVYVYQEGKFIDEFHTKSQGDKWTSSILNYLKTMSKDGEIFYRYYKNCKFFAIPKNTFSKDDFKIIKDNINNNISLNQILYGSPGTGKTYHTIDKALEILGENLESRDEKKAKFDEYVKNGQIVFTTFHQSYGYEEFVEGIKPSLNSDENSQINYKVKDGIFKKLCKKALENRDDIESFNFYINDLKEKTKEDANNPEKYFQLPNTKYSIQYRGGKTFRIKFDDMSKNHKDYPVSIDNIEKLYKTSNIDEIYNSAYVKAILNYLKSQGLKDYKEKDEKINLPYIIIIDEINRGNVSKIFGELITLIEPSKRLGNEEALELTLPYSGEKFGVPKNVYIIGTMNTADRSITSLDTALRRRFEFVEMMPDPDLLKNVFICKDVENPNKDEDYLGDDAKTEGFAEILQNILISINKRIEFLLDREKTIGHAFFMSEAVKFNKDNWCKSDEYEEDWYVLSISKLKSIFQNKIIPLLQEYFYNDYALISAVLNDNGMIEKCEKDDKYLQKIKNLDNVDSEKIIYNIASFDDKIWDKIEIYQAIYNDEIANKLKKRK</sequence>
<reference evidence="2" key="1">
    <citation type="submission" date="2020-01" db="EMBL/GenBank/DDBJ databases">
        <authorList>
            <consortium name="PulseNet: The National Subtyping Network for Foodborne Disease Surveillance"/>
            <person name="Tarr C.L."/>
            <person name="Trees E."/>
            <person name="Katz L.S."/>
            <person name="Carleton-Romer H.A."/>
            <person name="Stroika S."/>
            <person name="Kucerova Z."/>
            <person name="Roache K.F."/>
            <person name="Sabol A.L."/>
            <person name="Besser J."/>
            <person name="Gerner-Smidt P."/>
        </authorList>
    </citation>
    <scope>NUCLEOTIDE SEQUENCE</scope>
    <source>
        <strain evidence="2">PNUSAC014900</strain>
    </source>
</reference>
<dbReference type="GO" id="GO:0016887">
    <property type="term" value="F:ATP hydrolysis activity"/>
    <property type="evidence" value="ECO:0007669"/>
    <property type="project" value="InterPro"/>
</dbReference>
<evidence type="ECO:0000259" key="1">
    <source>
        <dbReference type="Pfam" id="PF07728"/>
    </source>
</evidence>
<comment type="caution">
    <text evidence="2">The sequence shown here is derived from an EMBL/GenBank/DDBJ whole genome shotgun (WGS) entry which is preliminary data.</text>
</comment>
<protein>
    <submittedName>
        <fullName evidence="2">AAA domain-containing protein</fullName>
    </submittedName>
</protein>